<dbReference type="PANTHER" id="PTHR31340">
    <property type="entry name" value="MITOCHONDRIAL GENOME MAINTENANCE EXONUCLEASE 1"/>
    <property type="match status" value="1"/>
</dbReference>
<accession>A0A8J2HE07</accession>
<dbReference type="GO" id="GO:0008297">
    <property type="term" value="F:single-stranded DNA exodeoxyribonuclease activity"/>
    <property type="evidence" value="ECO:0007669"/>
    <property type="project" value="UniProtKB-UniRule"/>
</dbReference>
<evidence type="ECO:0000256" key="1">
    <source>
        <dbReference type="HAMAP-Rule" id="MF_03030"/>
    </source>
</evidence>
<keyword evidence="1" id="KW-0496">Mitochondrion</keyword>
<feature type="active site" evidence="1">
    <location>
        <position position="308"/>
    </location>
</feature>
<dbReference type="HAMAP" id="MF_03030">
    <property type="entry name" value="MGME1"/>
    <property type="match status" value="1"/>
</dbReference>
<dbReference type="EMBL" id="CAJNRD030001121">
    <property type="protein sequence ID" value="CAG5095846.1"/>
    <property type="molecule type" value="Genomic_DNA"/>
</dbReference>
<evidence type="ECO:0000256" key="2">
    <source>
        <dbReference type="SAM" id="MobiDB-lite"/>
    </source>
</evidence>
<comment type="caution">
    <text evidence="3">The sequence shown here is derived from an EMBL/GenBank/DDBJ whole genome shotgun (WGS) entry which is preliminary data.</text>
</comment>
<gene>
    <name evidence="3" type="ORF">HICCMSTLAB_LOCUS7912</name>
</gene>
<organism evidence="3 4">
    <name type="scientific">Cotesia congregata</name>
    <name type="common">Parasitoid wasp</name>
    <name type="synonym">Apanteles congregatus</name>
    <dbReference type="NCBI Taxonomy" id="51543"/>
    <lineage>
        <taxon>Eukaryota</taxon>
        <taxon>Metazoa</taxon>
        <taxon>Ecdysozoa</taxon>
        <taxon>Arthropoda</taxon>
        <taxon>Hexapoda</taxon>
        <taxon>Insecta</taxon>
        <taxon>Pterygota</taxon>
        <taxon>Neoptera</taxon>
        <taxon>Endopterygota</taxon>
        <taxon>Hymenoptera</taxon>
        <taxon>Apocrita</taxon>
        <taxon>Ichneumonoidea</taxon>
        <taxon>Braconidae</taxon>
        <taxon>Microgastrinae</taxon>
        <taxon>Cotesia</taxon>
    </lineage>
</organism>
<dbReference type="OrthoDB" id="5777131at2759"/>
<dbReference type="AlphaFoldDB" id="A0A8J2HE07"/>
<feature type="active site" evidence="1">
    <location>
        <position position="293"/>
    </location>
</feature>
<keyword evidence="1 3" id="KW-0269">Exonuclease</keyword>
<dbReference type="PANTHER" id="PTHR31340:SF3">
    <property type="entry name" value="MITOCHONDRIAL GENOME MAINTENANCE EXONUCLEASE 1"/>
    <property type="match status" value="1"/>
</dbReference>
<evidence type="ECO:0000313" key="4">
    <source>
        <dbReference type="Proteomes" id="UP000786811"/>
    </source>
</evidence>
<comment type="similarity">
    <text evidence="1">Belongs to the MGME1 family.</text>
</comment>
<evidence type="ECO:0000313" key="3">
    <source>
        <dbReference type="EMBL" id="CAG5095846.1"/>
    </source>
</evidence>
<dbReference type="GO" id="GO:0006264">
    <property type="term" value="P:mitochondrial DNA replication"/>
    <property type="evidence" value="ECO:0007669"/>
    <property type="project" value="TreeGrafter"/>
</dbReference>
<keyword evidence="1" id="KW-0378">Hydrolase</keyword>
<dbReference type="EC" id="3.1.-.-" evidence="1"/>
<feature type="compositionally biased region" description="Polar residues" evidence="2">
    <location>
        <begin position="61"/>
        <end position="75"/>
    </location>
</feature>
<feature type="region of interest" description="Disordered" evidence="2">
    <location>
        <begin position="46"/>
        <end position="75"/>
    </location>
</feature>
<protein>
    <recommendedName>
        <fullName evidence="1">Mitochondrial genome maintenance exonuclease 1</fullName>
        <ecNumber evidence="1">3.1.-.-</ecNumber>
    </recommendedName>
</protein>
<name>A0A8J2HE07_COTCN</name>
<keyword evidence="1" id="KW-0540">Nuclease</keyword>
<keyword evidence="4" id="KW-1185">Reference proteome</keyword>
<proteinExistence type="inferred from homology"/>
<feature type="active site" evidence="1">
    <location>
        <position position="306"/>
    </location>
</feature>
<dbReference type="GO" id="GO:0043504">
    <property type="term" value="P:mitochondrial DNA repair"/>
    <property type="evidence" value="ECO:0007669"/>
    <property type="project" value="UniProtKB-UniRule"/>
</dbReference>
<sequence length="388" mass="44463">MLKFSNMSATIFYSKCMRLFVKNKSGHSKKAENIKRLMREQKEMFGPLLENSKERKKKKLPSQQSGATAISATNVNDNEEKLKQLSENSEFLWTVKSTGSKKIKIIKVSGKENEFNTLSHDKIELGETKITVDANSLTGSTNSEAKLKDFQNYDIIKFPIFNTQKTNEDNWDTSEIITQPLMESKNFSLPGVTRILSATMSEEAKLMLENWKKKMILKLGVEGFEKYSQALLEDSKIIHSLIEDTLKKEKIDVPERLKPTYNSIKLILKDVTDVRLIESHVVHPTLGYRGIVDCVASYRGNLCLIDWKKSEKIKTINSIYDSPLQLSAYIGALNSDPNYPFKVKTGILAIAYVEGQPPSIFEFTGKKLEFYWKEWLKRVEKYHFIKSS</sequence>
<reference evidence="3" key="1">
    <citation type="submission" date="2021-04" db="EMBL/GenBank/DDBJ databases">
        <authorList>
            <person name="Chebbi M.A.C M."/>
        </authorList>
    </citation>
    <scope>NUCLEOTIDE SEQUENCE</scope>
</reference>
<dbReference type="GO" id="GO:0005739">
    <property type="term" value="C:mitochondrion"/>
    <property type="evidence" value="ECO:0007669"/>
    <property type="project" value="UniProtKB-SubCell"/>
</dbReference>
<comment type="subcellular location">
    <subcellularLocation>
        <location evidence="1">Mitochondrion</location>
    </subcellularLocation>
</comment>
<comment type="function">
    <text evidence="1">Metal-dependent single-stranded DNA (ssDNA) exonuclease involved in mitochondrial genome maintenance.</text>
</comment>
<dbReference type="Proteomes" id="UP000786811">
    <property type="component" value="Unassembled WGS sequence"/>
</dbReference>